<gene>
    <name evidence="2" type="ORF">GCM10007301_19280</name>
</gene>
<keyword evidence="1" id="KW-1133">Transmembrane helix</keyword>
<dbReference type="EMBL" id="BMCT01000002">
    <property type="protein sequence ID" value="GGF59687.1"/>
    <property type="molecule type" value="Genomic_DNA"/>
</dbReference>
<protein>
    <submittedName>
        <fullName evidence="2">Uncharacterized protein</fullName>
    </submittedName>
</protein>
<keyword evidence="1" id="KW-0812">Transmembrane</keyword>
<feature type="transmembrane region" description="Helical" evidence="1">
    <location>
        <begin position="79"/>
        <end position="99"/>
    </location>
</feature>
<keyword evidence="1" id="KW-0472">Membrane</keyword>
<evidence type="ECO:0000313" key="3">
    <source>
        <dbReference type="Proteomes" id="UP000606044"/>
    </source>
</evidence>
<accession>A0A917F9H2</accession>
<feature type="transmembrane region" description="Helical" evidence="1">
    <location>
        <begin position="374"/>
        <end position="396"/>
    </location>
</feature>
<keyword evidence="3" id="KW-1185">Reference proteome</keyword>
<feature type="transmembrane region" description="Helical" evidence="1">
    <location>
        <begin position="434"/>
        <end position="450"/>
    </location>
</feature>
<dbReference type="RefSeq" id="WP_188577865.1">
    <property type="nucleotide sequence ID" value="NZ_BMCT01000002.1"/>
</dbReference>
<evidence type="ECO:0000256" key="1">
    <source>
        <dbReference type="SAM" id="Phobius"/>
    </source>
</evidence>
<dbReference type="Proteomes" id="UP000606044">
    <property type="component" value="Unassembled WGS sequence"/>
</dbReference>
<name>A0A917F9H2_9HYPH</name>
<feature type="transmembrane region" description="Helical" evidence="1">
    <location>
        <begin position="160"/>
        <end position="193"/>
    </location>
</feature>
<comment type="caution">
    <text evidence="2">The sequence shown here is derived from an EMBL/GenBank/DDBJ whole genome shotgun (WGS) entry which is preliminary data.</text>
</comment>
<feature type="transmembrane region" description="Helical" evidence="1">
    <location>
        <begin position="108"/>
        <end position="125"/>
    </location>
</feature>
<proteinExistence type="predicted"/>
<organism evidence="2 3">
    <name type="scientific">Azorhizobium oxalatiphilum</name>
    <dbReference type="NCBI Taxonomy" id="980631"/>
    <lineage>
        <taxon>Bacteria</taxon>
        <taxon>Pseudomonadati</taxon>
        <taxon>Pseudomonadota</taxon>
        <taxon>Alphaproteobacteria</taxon>
        <taxon>Hyphomicrobiales</taxon>
        <taxon>Xanthobacteraceae</taxon>
        <taxon>Azorhizobium</taxon>
    </lineage>
</organism>
<evidence type="ECO:0000313" key="2">
    <source>
        <dbReference type="EMBL" id="GGF59687.1"/>
    </source>
</evidence>
<reference evidence="2" key="2">
    <citation type="submission" date="2020-09" db="EMBL/GenBank/DDBJ databases">
        <authorList>
            <person name="Sun Q."/>
            <person name="Sedlacek I."/>
        </authorList>
    </citation>
    <scope>NUCLEOTIDE SEQUENCE</scope>
    <source>
        <strain evidence="2">CCM 7897</strain>
    </source>
</reference>
<sequence length="462" mass="48385">MMDARPAVSSAAITPPRTLVLVAAGVIATGLLLLPALANGFPFLFYDTGGYIEAGVDHVVKPGRSIIYGLLLQLGSKPAYWPVAAIQCALCVWVLGLLLRAHGLGGRPLLLIGLAALLSGATALPFVAGELMPDVFAGLVGLALYLLLWRRSDLRPLEAVGLALLIAIGCASHGSVLAIALLGIAAAVTAAAFAPALRSGLHMSLPVSAVALAILLPPVANLLTAGRFATTPGGTAFVFGRMLEDGLVARYLDDHCPAAALKLCALRSRLPDLADDFLWDDDEVFEAIGGFSGGAAEMRHVVLGGLAAYPLDNLVLAVRATLKQLVRMETGDMMDETLWHSTYQIRTTQPAARVALRTARQQQVPSIDFDRLSLVHVPVGLAASLGVLLLAGAAGLTGRREWLLLAGSVGFVLLANAAICGALSNPHDRYQSRIVWIAVVVVFIAGARLLDHYRAGALPARI</sequence>
<feature type="transmembrane region" description="Helical" evidence="1">
    <location>
        <begin position="402"/>
        <end position="422"/>
    </location>
</feature>
<feature type="transmembrane region" description="Helical" evidence="1">
    <location>
        <begin position="131"/>
        <end position="148"/>
    </location>
</feature>
<reference evidence="2" key="1">
    <citation type="journal article" date="2014" name="Int. J. Syst. Evol. Microbiol.">
        <title>Complete genome sequence of Corynebacterium casei LMG S-19264T (=DSM 44701T), isolated from a smear-ripened cheese.</title>
        <authorList>
            <consortium name="US DOE Joint Genome Institute (JGI-PGF)"/>
            <person name="Walter F."/>
            <person name="Albersmeier A."/>
            <person name="Kalinowski J."/>
            <person name="Ruckert C."/>
        </authorList>
    </citation>
    <scope>NUCLEOTIDE SEQUENCE</scope>
    <source>
        <strain evidence="2">CCM 7897</strain>
    </source>
</reference>
<dbReference type="AlphaFoldDB" id="A0A917F9H2"/>
<feature type="transmembrane region" description="Helical" evidence="1">
    <location>
        <begin position="205"/>
        <end position="223"/>
    </location>
</feature>